<dbReference type="AlphaFoldDB" id="A0A0W4ZWI2"/>
<name>A0A0W4ZWI2_PNEJ7</name>
<dbReference type="VEuPathDB" id="FungiDB:T551_00209"/>
<evidence type="ECO:0000256" key="2">
    <source>
        <dbReference type="ARBA" id="ARBA00022801"/>
    </source>
</evidence>
<accession>A0A0W4ZWI2</accession>
<dbReference type="SUPFAM" id="SSF53474">
    <property type="entry name" value="alpha/beta-Hydrolases"/>
    <property type="match status" value="1"/>
</dbReference>
<evidence type="ECO:0000259" key="3">
    <source>
        <dbReference type="Pfam" id="PF00561"/>
    </source>
</evidence>
<sequence>MNISSSVQLSFTKYALKGCSASIKPSVLVLHGFLGSKSNWHTFCRVLHERTQRTFFALDLRNHGRSPHAEPHDYRSMTSDVIAFVEQHRLSSVVLLGHSMGAKVSMGVALTLPTCVAGLILVDNAPVLADVDENIRTSACALLRVASAQPLDRRSATEMLKNMVPDESLRAFLLSNLVRGSDGRLHARLPLPLLIRSLPALGDFPFNGVFSGPTLFIRGRYSNYVSDARLSDVYRVFPFANIVTLDGGHWIHVEQFEHVLSSVEDFLQTN</sequence>
<comment type="similarity">
    <text evidence="1">Belongs to the AB hydrolase superfamily.</text>
</comment>
<dbReference type="PANTHER" id="PTHR46118">
    <property type="entry name" value="PROTEIN ABHD11"/>
    <property type="match status" value="1"/>
</dbReference>
<dbReference type="InterPro" id="IPR029058">
    <property type="entry name" value="AB_hydrolase_fold"/>
</dbReference>
<evidence type="ECO:0000313" key="4">
    <source>
        <dbReference type="EMBL" id="KTW32724.1"/>
    </source>
</evidence>
<dbReference type="GO" id="GO:0005739">
    <property type="term" value="C:mitochondrion"/>
    <property type="evidence" value="ECO:0007669"/>
    <property type="project" value="TreeGrafter"/>
</dbReference>
<comment type="caution">
    <text evidence="4">The sequence shown here is derived from an EMBL/GenBank/DDBJ whole genome shotgun (WGS) entry which is preliminary data.</text>
</comment>
<reference evidence="5" key="1">
    <citation type="journal article" date="2016" name="Nat. Commun.">
        <title>Genome analysis of three Pneumocystis species reveals adaptation mechanisms to life exclusively in mammalian hosts.</title>
        <authorList>
            <person name="Ma L."/>
            <person name="Chen Z."/>
            <person name="Huang D.W."/>
            <person name="Kutty G."/>
            <person name="Ishihara M."/>
            <person name="Wang H."/>
            <person name="Abouelleil A."/>
            <person name="Bishop L."/>
            <person name="Davey E."/>
            <person name="Deng R."/>
            <person name="Deng X."/>
            <person name="Fan L."/>
            <person name="Fantoni G."/>
            <person name="Fitzgerald M."/>
            <person name="Gogineni E."/>
            <person name="Goldberg J.M."/>
            <person name="Handley G."/>
            <person name="Hu X."/>
            <person name="Huber C."/>
            <person name="Jiao X."/>
            <person name="Jones K."/>
            <person name="Levin J.Z."/>
            <person name="Liu Y."/>
            <person name="Macdonald P."/>
            <person name="Melnikov A."/>
            <person name="Raley C."/>
            <person name="Sassi M."/>
            <person name="Sherman B.T."/>
            <person name="Song X."/>
            <person name="Sykes S."/>
            <person name="Tran B."/>
            <person name="Walsh L."/>
            <person name="Xia Y."/>
            <person name="Yang J."/>
            <person name="Young S."/>
            <person name="Zeng Q."/>
            <person name="Zheng X."/>
            <person name="Stephens R."/>
            <person name="Nusbaum C."/>
            <person name="Birren B.W."/>
            <person name="Azadi P."/>
            <person name="Lempicki R.A."/>
            <person name="Cuomo C.A."/>
            <person name="Kovacs J.A."/>
        </authorList>
    </citation>
    <scope>NUCLEOTIDE SEQUENCE [LARGE SCALE GENOMIC DNA]</scope>
    <source>
        <strain evidence="5">RU7</strain>
    </source>
</reference>
<dbReference type="EMBL" id="LFWA01000001">
    <property type="protein sequence ID" value="KTW32724.1"/>
    <property type="molecule type" value="Genomic_DNA"/>
</dbReference>
<gene>
    <name evidence="4" type="ORF">T551_00209</name>
</gene>
<dbReference type="GeneID" id="28938731"/>
<dbReference type="OrthoDB" id="8119704at2759"/>
<dbReference type="Pfam" id="PF00561">
    <property type="entry name" value="Abhydrolase_1"/>
    <property type="match status" value="1"/>
</dbReference>
<keyword evidence="2" id="KW-0378">Hydrolase</keyword>
<organism evidence="4 5">
    <name type="scientific">Pneumocystis jirovecii (strain RU7)</name>
    <name type="common">Human pneumocystis pneumonia agent</name>
    <dbReference type="NCBI Taxonomy" id="1408657"/>
    <lineage>
        <taxon>Eukaryota</taxon>
        <taxon>Fungi</taxon>
        <taxon>Dikarya</taxon>
        <taxon>Ascomycota</taxon>
        <taxon>Taphrinomycotina</taxon>
        <taxon>Pneumocystomycetes</taxon>
        <taxon>Pneumocystaceae</taxon>
        <taxon>Pneumocystis</taxon>
    </lineage>
</organism>
<dbReference type="STRING" id="1408657.A0A0W4ZWI2"/>
<dbReference type="PANTHER" id="PTHR46118:SF4">
    <property type="entry name" value="PROTEIN ABHD11"/>
    <property type="match status" value="1"/>
</dbReference>
<dbReference type="eggNOG" id="KOG2382">
    <property type="taxonomic scope" value="Eukaryota"/>
</dbReference>
<dbReference type="RefSeq" id="XP_018231416.1">
    <property type="nucleotide sequence ID" value="XM_018372476.1"/>
</dbReference>
<dbReference type="InterPro" id="IPR000073">
    <property type="entry name" value="AB_hydrolase_1"/>
</dbReference>
<keyword evidence="5" id="KW-1185">Reference proteome</keyword>
<protein>
    <recommendedName>
        <fullName evidence="3">AB hydrolase-1 domain-containing protein</fullName>
    </recommendedName>
</protein>
<dbReference type="Gene3D" id="3.40.50.1820">
    <property type="entry name" value="alpha/beta hydrolase"/>
    <property type="match status" value="1"/>
</dbReference>
<proteinExistence type="inferred from homology"/>
<dbReference type="Proteomes" id="UP000053447">
    <property type="component" value="Unassembled WGS sequence"/>
</dbReference>
<dbReference type="GO" id="GO:0052689">
    <property type="term" value="F:carboxylic ester hydrolase activity"/>
    <property type="evidence" value="ECO:0007669"/>
    <property type="project" value="TreeGrafter"/>
</dbReference>
<feature type="domain" description="AB hydrolase-1" evidence="3">
    <location>
        <begin position="25"/>
        <end position="135"/>
    </location>
</feature>
<evidence type="ECO:0000256" key="1">
    <source>
        <dbReference type="ARBA" id="ARBA00008645"/>
    </source>
</evidence>
<evidence type="ECO:0000313" key="5">
    <source>
        <dbReference type="Proteomes" id="UP000053447"/>
    </source>
</evidence>